<dbReference type="RefSeq" id="WP_331263287.1">
    <property type="nucleotide sequence ID" value="NZ_BAAAZA010000020.1"/>
</dbReference>
<sequence length="64" mass="7144">MEGQSMIDSAAAARHARFGKLPERIRYEDMVQEEPVTLHDPARDAYNPEGSWTSFSCFAADLGL</sequence>
<evidence type="ECO:0000313" key="2">
    <source>
        <dbReference type="Proteomes" id="UP001501563"/>
    </source>
</evidence>
<reference evidence="2" key="1">
    <citation type="journal article" date="2019" name="Int. J. Syst. Evol. Microbiol.">
        <title>The Global Catalogue of Microorganisms (GCM) 10K type strain sequencing project: providing services to taxonomists for standard genome sequencing and annotation.</title>
        <authorList>
            <consortium name="The Broad Institute Genomics Platform"/>
            <consortium name="The Broad Institute Genome Sequencing Center for Infectious Disease"/>
            <person name="Wu L."/>
            <person name="Ma J."/>
        </authorList>
    </citation>
    <scope>NUCLEOTIDE SEQUENCE [LARGE SCALE GENOMIC DNA]</scope>
    <source>
        <strain evidence="2">JCM 16578</strain>
    </source>
</reference>
<comment type="caution">
    <text evidence="1">The sequence shown here is derived from an EMBL/GenBank/DDBJ whole genome shotgun (WGS) entry which is preliminary data.</text>
</comment>
<evidence type="ECO:0000313" key="1">
    <source>
        <dbReference type="EMBL" id="GAA3885011.1"/>
    </source>
</evidence>
<dbReference type="EMBL" id="BAAAZA010000020">
    <property type="protein sequence ID" value="GAA3885011.1"/>
    <property type="molecule type" value="Genomic_DNA"/>
</dbReference>
<keyword evidence="2" id="KW-1185">Reference proteome</keyword>
<dbReference type="Proteomes" id="UP001501563">
    <property type="component" value="Unassembled WGS sequence"/>
</dbReference>
<gene>
    <name evidence="1" type="ORF">GCM10022207_60400</name>
</gene>
<name>A0ABP7KR25_9ACTN</name>
<proteinExistence type="predicted"/>
<accession>A0ABP7KR25</accession>
<protein>
    <submittedName>
        <fullName evidence="1">Uncharacterized protein</fullName>
    </submittedName>
</protein>
<organism evidence="1 2">
    <name type="scientific">Streptomyces lannensis</name>
    <dbReference type="NCBI Taxonomy" id="766498"/>
    <lineage>
        <taxon>Bacteria</taxon>
        <taxon>Bacillati</taxon>
        <taxon>Actinomycetota</taxon>
        <taxon>Actinomycetes</taxon>
        <taxon>Kitasatosporales</taxon>
        <taxon>Streptomycetaceae</taxon>
        <taxon>Streptomyces</taxon>
    </lineage>
</organism>